<evidence type="ECO:0000256" key="2">
    <source>
        <dbReference type="ARBA" id="ARBA00009085"/>
    </source>
</evidence>
<feature type="region of interest" description="Disordered" evidence="8">
    <location>
        <begin position="16"/>
        <end position="52"/>
    </location>
</feature>
<keyword evidence="6" id="KW-0378">Hydrolase</keyword>
<comment type="similarity">
    <text evidence="2">Belongs to the peptidase C19 family.</text>
</comment>
<evidence type="ECO:0000256" key="6">
    <source>
        <dbReference type="ARBA" id="ARBA00022801"/>
    </source>
</evidence>
<dbReference type="InterPro" id="IPR050164">
    <property type="entry name" value="Peptidase_C19"/>
</dbReference>
<dbReference type="PROSITE" id="PS00973">
    <property type="entry name" value="USP_2"/>
    <property type="match status" value="1"/>
</dbReference>
<dbReference type="InterPro" id="IPR038765">
    <property type="entry name" value="Papain-like_cys_pep_sf"/>
</dbReference>
<dbReference type="Proteomes" id="UP000305067">
    <property type="component" value="Unassembled WGS sequence"/>
</dbReference>
<dbReference type="PROSITE" id="PS50235">
    <property type="entry name" value="USP_3"/>
    <property type="match status" value="1"/>
</dbReference>
<dbReference type="EC" id="3.4.19.12" evidence="3"/>
<feature type="region of interest" description="Disordered" evidence="8">
    <location>
        <begin position="657"/>
        <end position="722"/>
    </location>
</feature>
<feature type="compositionally biased region" description="Low complexity" evidence="8">
    <location>
        <begin position="565"/>
        <end position="585"/>
    </location>
</feature>
<proteinExistence type="inferred from homology"/>
<dbReference type="SUPFAM" id="SSF54001">
    <property type="entry name" value="Cysteine proteinases"/>
    <property type="match status" value="1"/>
</dbReference>
<protein>
    <recommendedName>
        <fullName evidence="3">ubiquitinyl hydrolase 1</fullName>
        <ecNumber evidence="3">3.4.19.12</ecNumber>
    </recommendedName>
</protein>
<feature type="compositionally biased region" description="Basic and acidic residues" evidence="8">
    <location>
        <begin position="37"/>
        <end position="48"/>
    </location>
</feature>
<feature type="compositionally biased region" description="Polar residues" evidence="8">
    <location>
        <begin position="16"/>
        <end position="25"/>
    </location>
</feature>
<keyword evidence="11" id="KW-1185">Reference proteome</keyword>
<evidence type="ECO:0000256" key="8">
    <source>
        <dbReference type="SAM" id="MobiDB-lite"/>
    </source>
</evidence>
<keyword evidence="7" id="KW-0788">Thiol protease</keyword>
<dbReference type="EMBL" id="ML178816">
    <property type="protein sequence ID" value="TFL05797.1"/>
    <property type="molecule type" value="Genomic_DNA"/>
</dbReference>
<dbReference type="AlphaFoldDB" id="A0A5C3QWT3"/>
<dbReference type="OrthoDB" id="2020758at2759"/>
<dbReference type="CDD" id="cd02662">
    <property type="entry name" value="Peptidase_C19F"/>
    <property type="match status" value="1"/>
</dbReference>
<evidence type="ECO:0000313" key="11">
    <source>
        <dbReference type="Proteomes" id="UP000305067"/>
    </source>
</evidence>
<evidence type="ECO:0000259" key="9">
    <source>
        <dbReference type="PROSITE" id="PS50235"/>
    </source>
</evidence>
<dbReference type="GO" id="GO:0005829">
    <property type="term" value="C:cytosol"/>
    <property type="evidence" value="ECO:0007669"/>
    <property type="project" value="TreeGrafter"/>
</dbReference>
<dbReference type="GO" id="GO:0005634">
    <property type="term" value="C:nucleus"/>
    <property type="evidence" value="ECO:0007669"/>
    <property type="project" value="TreeGrafter"/>
</dbReference>
<evidence type="ECO:0000256" key="3">
    <source>
        <dbReference type="ARBA" id="ARBA00012759"/>
    </source>
</evidence>
<dbReference type="InterPro" id="IPR028889">
    <property type="entry name" value="USP"/>
</dbReference>
<comment type="catalytic activity">
    <reaction evidence="1">
        <text>Thiol-dependent hydrolysis of ester, thioester, amide, peptide and isopeptide bonds formed by the C-terminal Gly of ubiquitin (a 76-residue protein attached to proteins as an intracellular targeting signal).</text>
        <dbReference type="EC" id="3.4.19.12"/>
    </reaction>
</comment>
<evidence type="ECO:0000256" key="4">
    <source>
        <dbReference type="ARBA" id="ARBA00022670"/>
    </source>
</evidence>
<organism evidence="10 11">
    <name type="scientific">Pterulicium gracile</name>
    <dbReference type="NCBI Taxonomy" id="1884261"/>
    <lineage>
        <taxon>Eukaryota</taxon>
        <taxon>Fungi</taxon>
        <taxon>Dikarya</taxon>
        <taxon>Basidiomycota</taxon>
        <taxon>Agaricomycotina</taxon>
        <taxon>Agaricomycetes</taxon>
        <taxon>Agaricomycetidae</taxon>
        <taxon>Agaricales</taxon>
        <taxon>Pleurotineae</taxon>
        <taxon>Pterulaceae</taxon>
        <taxon>Pterulicium</taxon>
    </lineage>
</organism>
<keyword evidence="5" id="KW-0833">Ubl conjugation pathway</keyword>
<keyword evidence="4" id="KW-0645">Protease</keyword>
<feature type="domain" description="USP" evidence="9">
    <location>
        <begin position="57"/>
        <end position="527"/>
    </location>
</feature>
<accession>A0A5C3QWT3</accession>
<dbReference type="STRING" id="1884261.A0A5C3QWT3"/>
<feature type="region of interest" description="Disordered" evidence="8">
    <location>
        <begin position="563"/>
        <end position="596"/>
    </location>
</feature>
<dbReference type="Gene3D" id="3.90.70.10">
    <property type="entry name" value="Cysteine proteinases"/>
    <property type="match status" value="1"/>
</dbReference>
<evidence type="ECO:0000256" key="1">
    <source>
        <dbReference type="ARBA" id="ARBA00000707"/>
    </source>
</evidence>
<evidence type="ECO:0000256" key="7">
    <source>
        <dbReference type="ARBA" id="ARBA00022807"/>
    </source>
</evidence>
<dbReference type="PANTHER" id="PTHR24006">
    <property type="entry name" value="UBIQUITIN CARBOXYL-TERMINAL HYDROLASE"/>
    <property type="match status" value="1"/>
</dbReference>
<evidence type="ECO:0000256" key="5">
    <source>
        <dbReference type="ARBA" id="ARBA00022786"/>
    </source>
</evidence>
<sequence length="722" mass="78954">MVMDSLSSLLPWSWSTNGQSSQKSATVDRKHKRKHASRSERSSTDHSHMGNSDGYYPGLVNVSGTYCFMNSTIQALSSLSYLLPQIDAIHEKAEQLDVPTPVIDALQEVFQELNCPRSSYASIRPMRLIEALKHPSPSVARNNSLMYSREHQDAQELFQLVSECIKTELAEVDKEGHRDRGLGGLSLDKSTPTNRDVGKSVFDGLTANRRSCMECGYTEAVMHFSFDNWQLAVPRLATRCRLEDCLQDYTRLELLTDCICRRCSMLATHKKLIQDVERLRETVESEPNPSASKKKRYKEAKRMEAKVKAALAEGRIEEDLRDLKLEKVFSKGSTKQAMVARPPPVLALHINRSLHYGSYAAKNTINVQFPELLDLTPFTTSGKLSTVPSAPISTTLPVHPRSTTPTPSTYATPRTIYRLASVVCHFGQHSFGHYICYRRKPRPADSKNRWHPPRLLSDPIAALQRASTGAEMGSGEQIVWADDDESDMGAGTGRGWLRISDDSVSEVGIETVLAQGSAAFMIYYERVTISPYSHTPAFEAAMASDETLKPVAPLAPLTNGHANGSMTSLLSDTTSDLSSLSSQSSHGNRGRMLGPRIIRNMSTRRAQSLGSATTREPLSQSVSAIATDVEPSLEAAVPLSASLPNSLSNGHAKPLADVKLYTPSPPPSPAPYQPALPATRASKKPLSGNTSSSKSIDQSPSANSFIQSPQPLLPAQPVGLSV</sequence>
<feature type="compositionally biased region" description="Polar residues" evidence="8">
    <location>
        <begin position="687"/>
        <end position="710"/>
    </location>
</feature>
<name>A0A5C3QWT3_9AGAR</name>
<dbReference type="GO" id="GO:0016579">
    <property type="term" value="P:protein deubiquitination"/>
    <property type="evidence" value="ECO:0007669"/>
    <property type="project" value="InterPro"/>
</dbReference>
<dbReference type="GO" id="GO:0006508">
    <property type="term" value="P:proteolysis"/>
    <property type="evidence" value="ECO:0007669"/>
    <property type="project" value="UniProtKB-KW"/>
</dbReference>
<dbReference type="Pfam" id="PF00443">
    <property type="entry name" value="UCH"/>
    <property type="match status" value="1"/>
</dbReference>
<gene>
    <name evidence="10" type="ORF">BDV98DRAFT_499909</name>
</gene>
<reference evidence="10 11" key="1">
    <citation type="journal article" date="2019" name="Nat. Ecol. Evol.">
        <title>Megaphylogeny resolves global patterns of mushroom evolution.</title>
        <authorList>
            <person name="Varga T."/>
            <person name="Krizsan K."/>
            <person name="Foldi C."/>
            <person name="Dima B."/>
            <person name="Sanchez-Garcia M."/>
            <person name="Sanchez-Ramirez S."/>
            <person name="Szollosi G.J."/>
            <person name="Szarkandi J.G."/>
            <person name="Papp V."/>
            <person name="Albert L."/>
            <person name="Andreopoulos W."/>
            <person name="Angelini C."/>
            <person name="Antonin V."/>
            <person name="Barry K.W."/>
            <person name="Bougher N.L."/>
            <person name="Buchanan P."/>
            <person name="Buyck B."/>
            <person name="Bense V."/>
            <person name="Catcheside P."/>
            <person name="Chovatia M."/>
            <person name="Cooper J."/>
            <person name="Damon W."/>
            <person name="Desjardin D."/>
            <person name="Finy P."/>
            <person name="Geml J."/>
            <person name="Haridas S."/>
            <person name="Hughes K."/>
            <person name="Justo A."/>
            <person name="Karasinski D."/>
            <person name="Kautmanova I."/>
            <person name="Kiss B."/>
            <person name="Kocsube S."/>
            <person name="Kotiranta H."/>
            <person name="LaButti K.M."/>
            <person name="Lechner B.E."/>
            <person name="Liimatainen K."/>
            <person name="Lipzen A."/>
            <person name="Lukacs Z."/>
            <person name="Mihaltcheva S."/>
            <person name="Morgado L.N."/>
            <person name="Niskanen T."/>
            <person name="Noordeloos M.E."/>
            <person name="Ohm R.A."/>
            <person name="Ortiz-Santana B."/>
            <person name="Ovrebo C."/>
            <person name="Racz N."/>
            <person name="Riley R."/>
            <person name="Savchenko A."/>
            <person name="Shiryaev A."/>
            <person name="Soop K."/>
            <person name="Spirin V."/>
            <person name="Szebenyi C."/>
            <person name="Tomsovsky M."/>
            <person name="Tulloss R.E."/>
            <person name="Uehling J."/>
            <person name="Grigoriev I.V."/>
            <person name="Vagvolgyi C."/>
            <person name="Papp T."/>
            <person name="Martin F.M."/>
            <person name="Miettinen O."/>
            <person name="Hibbett D.S."/>
            <person name="Nagy L.G."/>
        </authorList>
    </citation>
    <scope>NUCLEOTIDE SEQUENCE [LARGE SCALE GENOMIC DNA]</scope>
    <source>
        <strain evidence="10 11">CBS 309.79</strain>
    </source>
</reference>
<evidence type="ECO:0000313" key="10">
    <source>
        <dbReference type="EMBL" id="TFL05797.1"/>
    </source>
</evidence>
<dbReference type="InterPro" id="IPR018200">
    <property type="entry name" value="USP_CS"/>
</dbReference>
<dbReference type="InterPro" id="IPR001394">
    <property type="entry name" value="Peptidase_C19_UCH"/>
</dbReference>
<dbReference type="PANTHER" id="PTHR24006:SF888">
    <property type="entry name" value="UBIQUITIN CARBOXYL-TERMINAL HYDROLASE 30"/>
    <property type="match status" value="1"/>
</dbReference>
<dbReference type="GO" id="GO:0004843">
    <property type="term" value="F:cysteine-type deubiquitinase activity"/>
    <property type="evidence" value="ECO:0007669"/>
    <property type="project" value="UniProtKB-EC"/>
</dbReference>
<feature type="compositionally biased region" description="Pro residues" evidence="8">
    <location>
        <begin position="663"/>
        <end position="674"/>
    </location>
</feature>